<feature type="compositionally biased region" description="Acidic residues" evidence="1">
    <location>
        <begin position="52"/>
        <end position="73"/>
    </location>
</feature>
<feature type="compositionally biased region" description="Low complexity" evidence="1">
    <location>
        <begin position="82"/>
        <end position="92"/>
    </location>
</feature>
<feature type="compositionally biased region" description="Basic residues" evidence="1">
    <location>
        <begin position="20"/>
        <end position="35"/>
    </location>
</feature>
<dbReference type="AlphaFoldDB" id="A0A9P5MWJ7"/>
<evidence type="ECO:0000256" key="1">
    <source>
        <dbReference type="SAM" id="MobiDB-lite"/>
    </source>
</evidence>
<comment type="caution">
    <text evidence="2">The sequence shown here is derived from an EMBL/GenBank/DDBJ whole genome shotgun (WGS) entry which is preliminary data.</text>
</comment>
<evidence type="ECO:0000313" key="2">
    <source>
        <dbReference type="EMBL" id="KAF8480385.1"/>
    </source>
</evidence>
<protein>
    <submittedName>
        <fullName evidence="2">Uncharacterized protein</fullName>
    </submittedName>
</protein>
<name>A0A9P5MWJ7_9AGAM</name>
<proteinExistence type="predicted"/>
<reference evidence="2" key="2">
    <citation type="journal article" date="2020" name="Nat. Commun.">
        <title>Large-scale genome sequencing of mycorrhizal fungi provides insights into the early evolution of symbiotic traits.</title>
        <authorList>
            <person name="Miyauchi S."/>
            <person name="Kiss E."/>
            <person name="Kuo A."/>
            <person name="Drula E."/>
            <person name="Kohler A."/>
            <person name="Sanchez-Garcia M."/>
            <person name="Morin E."/>
            <person name="Andreopoulos B."/>
            <person name="Barry K.W."/>
            <person name="Bonito G."/>
            <person name="Buee M."/>
            <person name="Carver A."/>
            <person name="Chen C."/>
            <person name="Cichocki N."/>
            <person name="Clum A."/>
            <person name="Culley D."/>
            <person name="Crous P.W."/>
            <person name="Fauchery L."/>
            <person name="Girlanda M."/>
            <person name="Hayes R.D."/>
            <person name="Keri Z."/>
            <person name="LaButti K."/>
            <person name="Lipzen A."/>
            <person name="Lombard V."/>
            <person name="Magnuson J."/>
            <person name="Maillard F."/>
            <person name="Murat C."/>
            <person name="Nolan M."/>
            <person name="Ohm R.A."/>
            <person name="Pangilinan J."/>
            <person name="Pereira M.F."/>
            <person name="Perotto S."/>
            <person name="Peter M."/>
            <person name="Pfister S."/>
            <person name="Riley R."/>
            <person name="Sitrit Y."/>
            <person name="Stielow J.B."/>
            <person name="Szollosi G."/>
            <person name="Zifcakova L."/>
            <person name="Stursova M."/>
            <person name="Spatafora J.W."/>
            <person name="Tedersoo L."/>
            <person name="Vaario L.M."/>
            <person name="Yamada A."/>
            <person name="Yan M."/>
            <person name="Wang P."/>
            <person name="Xu J."/>
            <person name="Bruns T."/>
            <person name="Baldrian P."/>
            <person name="Vilgalys R."/>
            <person name="Dunand C."/>
            <person name="Henrissat B."/>
            <person name="Grigoriev I.V."/>
            <person name="Hibbett D."/>
            <person name="Nagy L.G."/>
            <person name="Martin F.M."/>
        </authorList>
    </citation>
    <scope>NUCLEOTIDE SEQUENCE</scope>
    <source>
        <strain evidence="2">Prilba</strain>
    </source>
</reference>
<dbReference type="Proteomes" id="UP000759537">
    <property type="component" value="Unassembled WGS sequence"/>
</dbReference>
<gene>
    <name evidence="2" type="ORF">DFH94DRAFT_474291</name>
</gene>
<reference evidence="2" key="1">
    <citation type="submission" date="2019-10" db="EMBL/GenBank/DDBJ databases">
        <authorList>
            <consortium name="DOE Joint Genome Institute"/>
            <person name="Kuo A."/>
            <person name="Miyauchi S."/>
            <person name="Kiss E."/>
            <person name="Drula E."/>
            <person name="Kohler A."/>
            <person name="Sanchez-Garcia M."/>
            <person name="Andreopoulos B."/>
            <person name="Barry K.W."/>
            <person name="Bonito G."/>
            <person name="Buee M."/>
            <person name="Carver A."/>
            <person name="Chen C."/>
            <person name="Cichocki N."/>
            <person name="Clum A."/>
            <person name="Culley D."/>
            <person name="Crous P.W."/>
            <person name="Fauchery L."/>
            <person name="Girlanda M."/>
            <person name="Hayes R."/>
            <person name="Keri Z."/>
            <person name="LaButti K."/>
            <person name="Lipzen A."/>
            <person name="Lombard V."/>
            <person name="Magnuson J."/>
            <person name="Maillard F."/>
            <person name="Morin E."/>
            <person name="Murat C."/>
            <person name="Nolan M."/>
            <person name="Ohm R."/>
            <person name="Pangilinan J."/>
            <person name="Pereira M."/>
            <person name="Perotto S."/>
            <person name="Peter M."/>
            <person name="Riley R."/>
            <person name="Sitrit Y."/>
            <person name="Stielow B."/>
            <person name="Szollosi G."/>
            <person name="Zifcakova L."/>
            <person name="Stursova M."/>
            <person name="Spatafora J.W."/>
            <person name="Tedersoo L."/>
            <person name="Vaario L.-M."/>
            <person name="Yamada A."/>
            <person name="Yan M."/>
            <person name="Wang P."/>
            <person name="Xu J."/>
            <person name="Bruns T."/>
            <person name="Baldrian P."/>
            <person name="Vilgalys R."/>
            <person name="Henrissat B."/>
            <person name="Grigoriev I.V."/>
            <person name="Hibbett D."/>
            <person name="Nagy L.G."/>
            <person name="Martin F.M."/>
        </authorList>
    </citation>
    <scope>NUCLEOTIDE SEQUENCE</scope>
    <source>
        <strain evidence="2">Prilba</strain>
    </source>
</reference>
<organism evidence="2 3">
    <name type="scientific">Russula ochroleuca</name>
    <dbReference type="NCBI Taxonomy" id="152965"/>
    <lineage>
        <taxon>Eukaryota</taxon>
        <taxon>Fungi</taxon>
        <taxon>Dikarya</taxon>
        <taxon>Basidiomycota</taxon>
        <taxon>Agaricomycotina</taxon>
        <taxon>Agaricomycetes</taxon>
        <taxon>Russulales</taxon>
        <taxon>Russulaceae</taxon>
        <taxon>Russula</taxon>
    </lineage>
</organism>
<feature type="region of interest" description="Disordered" evidence="1">
    <location>
        <begin position="1"/>
        <end position="93"/>
    </location>
</feature>
<feature type="compositionally biased region" description="Polar residues" evidence="1">
    <location>
        <begin position="1"/>
        <end position="19"/>
    </location>
</feature>
<accession>A0A9P5MWJ7</accession>
<keyword evidence="3" id="KW-1185">Reference proteome</keyword>
<evidence type="ECO:0000313" key="3">
    <source>
        <dbReference type="Proteomes" id="UP000759537"/>
    </source>
</evidence>
<dbReference type="EMBL" id="WHVB01000008">
    <property type="protein sequence ID" value="KAF8480385.1"/>
    <property type="molecule type" value="Genomic_DNA"/>
</dbReference>
<sequence length="109" mass="12134">MPAPTTLKSTKPMSSSTHRSSPRKARIARGRRRANGFHSDDEIEREARSDSDSDEDDQSSVDSDTDSETEPVSEDVPHDGHPTLLSPSTTPPAIDARMVMIMHHSWRPR</sequence>